<sequence length="122" mass="13682">MRFFVTFRSPKSLFPSLGECGDLIKDAVDISRDNPVHEPLWLERSDIQYHKLANISKIPHTNEGECNKARVHDWGSKGDTAAKVILRSLATASRLSSPFSTVPSFLQAIDAPRDIPVNHDER</sequence>
<accession>A0ABR1UGW1</accession>
<protein>
    <submittedName>
        <fullName evidence="1">Uncharacterized protein</fullName>
    </submittedName>
</protein>
<dbReference type="EMBL" id="JAQQWM010000007">
    <property type="protein sequence ID" value="KAK8057351.1"/>
    <property type="molecule type" value="Genomic_DNA"/>
</dbReference>
<evidence type="ECO:0000313" key="2">
    <source>
        <dbReference type="Proteomes" id="UP001446871"/>
    </source>
</evidence>
<name>A0ABR1UGW1_9PEZI</name>
<keyword evidence="2" id="KW-1185">Reference proteome</keyword>
<dbReference type="Proteomes" id="UP001446871">
    <property type="component" value="Unassembled WGS sequence"/>
</dbReference>
<gene>
    <name evidence="1" type="ORF">PG996_011288</name>
</gene>
<comment type="caution">
    <text evidence="1">The sequence shown here is derived from an EMBL/GenBank/DDBJ whole genome shotgun (WGS) entry which is preliminary data.</text>
</comment>
<organism evidence="1 2">
    <name type="scientific">Apiospora saccharicola</name>
    <dbReference type="NCBI Taxonomy" id="335842"/>
    <lineage>
        <taxon>Eukaryota</taxon>
        <taxon>Fungi</taxon>
        <taxon>Dikarya</taxon>
        <taxon>Ascomycota</taxon>
        <taxon>Pezizomycotina</taxon>
        <taxon>Sordariomycetes</taxon>
        <taxon>Xylariomycetidae</taxon>
        <taxon>Amphisphaeriales</taxon>
        <taxon>Apiosporaceae</taxon>
        <taxon>Apiospora</taxon>
    </lineage>
</organism>
<reference evidence="1 2" key="1">
    <citation type="submission" date="2023-01" db="EMBL/GenBank/DDBJ databases">
        <title>Analysis of 21 Apiospora genomes using comparative genomics revels a genus with tremendous synthesis potential of carbohydrate active enzymes and secondary metabolites.</title>
        <authorList>
            <person name="Sorensen T."/>
        </authorList>
    </citation>
    <scope>NUCLEOTIDE SEQUENCE [LARGE SCALE GENOMIC DNA]</scope>
    <source>
        <strain evidence="1 2">CBS 83171</strain>
    </source>
</reference>
<evidence type="ECO:0000313" key="1">
    <source>
        <dbReference type="EMBL" id="KAK8057351.1"/>
    </source>
</evidence>
<proteinExistence type="predicted"/>